<comment type="caution">
    <text evidence="3">The sequence shown here is derived from an EMBL/GenBank/DDBJ whole genome shotgun (WGS) entry which is preliminary data.</text>
</comment>
<dbReference type="VEuPathDB" id="VectorBase:LOC119166777"/>
<dbReference type="AlphaFoldDB" id="A0A9J6E3J2"/>
<protein>
    <recommendedName>
        <fullName evidence="2">Tubulin--tyrosine ligase-like protein 12 SET-like domain-containing protein</fullName>
    </recommendedName>
</protein>
<reference evidence="3" key="1">
    <citation type="journal article" date="2020" name="Cell">
        <title>Large-Scale Comparative Analyses of Tick Genomes Elucidate Their Genetic Diversity and Vector Capacities.</title>
        <authorList>
            <consortium name="Tick Genome and Microbiome Consortium (TIGMIC)"/>
            <person name="Jia N."/>
            <person name="Wang J."/>
            <person name="Shi W."/>
            <person name="Du L."/>
            <person name="Sun Y."/>
            <person name="Zhan W."/>
            <person name="Jiang J.F."/>
            <person name="Wang Q."/>
            <person name="Zhang B."/>
            <person name="Ji P."/>
            <person name="Bell-Sakyi L."/>
            <person name="Cui X.M."/>
            <person name="Yuan T.T."/>
            <person name="Jiang B.G."/>
            <person name="Yang W.F."/>
            <person name="Lam T.T."/>
            <person name="Chang Q.C."/>
            <person name="Ding S.J."/>
            <person name="Wang X.J."/>
            <person name="Zhu J.G."/>
            <person name="Ruan X.D."/>
            <person name="Zhao L."/>
            <person name="Wei J.T."/>
            <person name="Ye R.Z."/>
            <person name="Que T.C."/>
            <person name="Du C.H."/>
            <person name="Zhou Y.H."/>
            <person name="Cheng J.X."/>
            <person name="Dai P.F."/>
            <person name="Guo W.B."/>
            <person name="Han X.H."/>
            <person name="Huang E.J."/>
            <person name="Li L.F."/>
            <person name="Wei W."/>
            <person name="Gao Y.C."/>
            <person name="Liu J.Z."/>
            <person name="Shao H.Z."/>
            <person name="Wang X."/>
            <person name="Wang C.C."/>
            <person name="Yang T.C."/>
            <person name="Huo Q.B."/>
            <person name="Li W."/>
            <person name="Chen H.Y."/>
            <person name="Chen S.E."/>
            <person name="Zhou L.G."/>
            <person name="Ni X.B."/>
            <person name="Tian J.H."/>
            <person name="Sheng Y."/>
            <person name="Liu T."/>
            <person name="Pan Y.S."/>
            <person name="Xia L.Y."/>
            <person name="Li J."/>
            <person name="Zhao F."/>
            <person name="Cao W.C."/>
        </authorList>
    </citation>
    <scope>NUCLEOTIDE SEQUENCE</scope>
    <source>
        <strain evidence="3">Rmic-2018</strain>
    </source>
</reference>
<evidence type="ECO:0000313" key="3">
    <source>
        <dbReference type="EMBL" id="KAH8029083.1"/>
    </source>
</evidence>
<sequence>MHAKFLALTCENAEQEVRYIAGQLQPQVICVDQVSSLIDEWNMLKCDGDRGTLHLEGRMDVYWAKVLCGAYWAKPRVPGNTGAWSKGAVLREYARPPWYPSSGVDSAGPSRASSGRLKDARPRNCMAKSSGCVYLVDHAWTCRPQQARQQLREMPRLLHRMAQLMGVLLPPDYTLGQKCINMSGMAKAPKTVPDHGSGSGIAPQHGPDATIPARDKVQAEDEIAGVMVAVARPSSAGHDDGKNCPPANHRELVNFMFGLVLCIKGHEARAKQRDAAVVREATMVCTPAKSMYRIGWRKGHGAQPELCWKITEKEMALFCGAPNCEDHRSR</sequence>
<evidence type="ECO:0000259" key="2">
    <source>
        <dbReference type="Pfam" id="PF25556"/>
    </source>
</evidence>
<organism evidence="3 4">
    <name type="scientific">Rhipicephalus microplus</name>
    <name type="common">Cattle tick</name>
    <name type="synonym">Boophilus microplus</name>
    <dbReference type="NCBI Taxonomy" id="6941"/>
    <lineage>
        <taxon>Eukaryota</taxon>
        <taxon>Metazoa</taxon>
        <taxon>Ecdysozoa</taxon>
        <taxon>Arthropoda</taxon>
        <taxon>Chelicerata</taxon>
        <taxon>Arachnida</taxon>
        <taxon>Acari</taxon>
        <taxon>Parasitiformes</taxon>
        <taxon>Ixodida</taxon>
        <taxon>Ixodoidea</taxon>
        <taxon>Ixodidae</taxon>
        <taxon>Rhipicephalinae</taxon>
        <taxon>Rhipicephalus</taxon>
        <taxon>Boophilus</taxon>
    </lineage>
</organism>
<keyword evidence="4" id="KW-1185">Reference proteome</keyword>
<proteinExistence type="predicted"/>
<dbReference type="Pfam" id="PF25556">
    <property type="entry name" value="SET_TTL"/>
    <property type="match status" value="1"/>
</dbReference>
<accession>A0A9J6E3J2</accession>
<dbReference type="InterPro" id="IPR057954">
    <property type="entry name" value="SET_TTL12"/>
</dbReference>
<name>A0A9J6E3J2_RHIMP</name>
<dbReference type="Proteomes" id="UP000821866">
    <property type="component" value="Chromosome 4"/>
</dbReference>
<dbReference type="EMBL" id="JABSTU010000006">
    <property type="protein sequence ID" value="KAH8029083.1"/>
    <property type="molecule type" value="Genomic_DNA"/>
</dbReference>
<feature type="region of interest" description="Disordered" evidence="1">
    <location>
        <begin position="190"/>
        <end position="210"/>
    </location>
</feature>
<evidence type="ECO:0000256" key="1">
    <source>
        <dbReference type="SAM" id="MobiDB-lite"/>
    </source>
</evidence>
<evidence type="ECO:0000313" key="4">
    <source>
        <dbReference type="Proteomes" id="UP000821866"/>
    </source>
</evidence>
<reference evidence="3" key="2">
    <citation type="submission" date="2021-09" db="EMBL/GenBank/DDBJ databases">
        <authorList>
            <person name="Jia N."/>
            <person name="Wang J."/>
            <person name="Shi W."/>
            <person name="Du L."/>
            <person name="Sun Y."/>
            <person name="Zhan W."/>
            <person name="Jiang J."/>
            <person name="Wang Q."/>
            <person name="Zhang B."/>
            <person name="Ji P."/>
            <person name="Sakyi L.B."/>
            <person name="Cui X."/>
            <person name="Yuan T."/>
            <person name="Jiang B."/>
            <person name="Yang W."/>
            <person name="Lam T.T.-Y."/>
            <person name="Chang Q."/>
            <person name="Ding S."/>
            <person name="Wang X."/>
            <person name="Zhu J."/>
            <person name="Ruan X."/>
            <person name="Zhao L."/>
            <person name="Wei J."/>
            <person name="Que T."/>
            <person name="Du C."/>
            <person name="Cheng J."/>
            <person name="Dai P."/>
            <person name="Han X."/>
            <person name="Huang E."/>
            <person name="Gao Y."/>
            <person name="Liu J."/>
            <person name="Shao H."/>
            <person name="Ye R."/>
            <person name="Li L."/>
            <person name="Wei W."/>
            <person name="Wang X."/>
            <person name="Wang C."/>
            <person name="Huo Q."/>
            <person name="Li W."/>
            <person name="Guo W."/>
            <person name="Chen H."/>
            <person name="Chen S."/>
            <person name="Zhou L."/>
            <person name="Zhou L."/>
            <person name="Ni X."/>
            <person name="Tian J."/>
            <person name="Zhou Y."/>
            <person name="Sheng Y."/>
            <person name="Liu T."/>
            <person name="Pan Y."/>
            <person name="Xia L."/>
            <person name="Li J."/>
            <person name="Zhao F."/>
            <person name="Cao W."/>
        </authorList>
    </citation>
    <scope>NUCLEOTIDE SEQUENCE</scope>
    <source>
        <strain evidence="3">Rmic-2018</strain>
        <tissue evidence="3">Larvae</tissue>
    </source>
</reference>
<gene>
    <name evidence="3" type="ORF">HPB51_022647</name>
</gene>
<feature type="domain" description="Tubulin--tyrosine ligase-like protein 12 SET-like" evidence="2">
    <location>
        <begin position="127"/>
        <end position="167"/>
    </location>
</feature>